<dbReference type="Pfam" id="PF00884">
    <property type="entry name" value="Sulfatase"/>
    <property type="match status" value="2"/>
</dbReference>
<feature type="region of interest" description="Disordered" evidence="5">
    <location>
        <begin position="537"/>
        <end position="619"/>
    </location>
</feature>
<dbReference type="PANTHER" id="PTHR10342:SF274">
    <property type="entry name" value="ARYLSULFATASE B"/>
    <property type="match status" value="1"/>
</dbReference>
<evidence type="ECO:0000313" key="7">
    <source>
        <dbReference type="EMBL" id="EGB07878.1"/>
    </source>
</evidence>
<accession>F0YA69</accession>
<evidence type="ECO:0000259" key="6">
    <source>
        <dbReference type="PROSITE" id="PS50089"/>
    </source>
</evidence>
<dbReference type="GO" id="GO:0008270">
    <property type="term" value="F:zinc ion binding"/>
    <property type="evidence" value="ECO:0007669"/>
    <property type="project" value="UniProtKB-KW"/>
</dbReference>
<keyword evidence="3" id="KW-0325">Glycoprotein</keyword>
<evidence type="ECO:0000256" key="2">
    <source>
        <dbReference type="ARBA" id="ARBA00022837"/>
    </source>
</evidence>
<evidence type="ECO:0000256" key="3">
    <source>
        <dbReference type="ARBA" id="ARBA00023180"/>
    </source>
</evidence>
<dbReference type="InParanoid" id="F0YA69"/>
<evidence type="ECO:0000313" key="8">
    <source>
        <dbReference type="Proteomes" id="UP000002729"/>
    </source>
</evidence>
<dbReference type="EMBL" id="GL833129">
    <property type="protein sequence ID" value="EGB07878.1"/>
    <property type="molecule type" value="Genomic_DNA"/>
</dbReference>
<gene>
    <name evidence="7" type="primary">ARS19</name>
    <name evidence="7" type="ORF">AURANDRAFT_64446</name>
</gene>
<keyword evidence="2" id="KW-0106">Calcium</keyword>
<dbReference type="PROSITE" id="PS50089">
    <property type="entry name" value="ZF_RING_2"/>
    <property type="match status" value="1"/>
</dbReference>
<name>F0YA69_AURAN</name>
<protein>
    <submittedName>
        <fullName evidence="7">Putative arylsulfatase</fullName>
    </submittedName>
</protein>
<dbReference type="RefSeq" id="XP_009037255.1">
    <property type="nucleotide sequence ID" value="XM_009039007.1"/>
</dbReference>
<dbReference type="KEGG" id="aaf:AURANDRAFT_64446"/>
<dbReference type="GO" id="GO:0008484">
    <property type="term" value="F:sulfuric ester hydrolase activity"/>
    <property type="evidence" value="ECO:0007669"/>
    <property type="project" value="InterPro"/>
</dbReference>
<dbReference type="OrthoDB" id="408574at2759"/>
<dbReference type="Proteomes" id="UP000002729">
    <property type="component" value="Unassembled WGS sequence"/>
</dbReference>
<sequence length="1818" mass="197159">MSRLRPLDDHDDPPADARPPPAAPRAPDASAAPPRDGEPRAKPPHVVFFLADDVGFGDVGYNGDPTLTNRVSTPVIDALADAGVKLSRYYTQPDCTPSRAALLSGKYPATTGTYHGVLNPQSTWGLPLEHALLPEALPGAYRSHAVGKWDVGHSSAKRLPEARGFDSFLGFYLCFYGPMIDYSTHEIHDHDLACAGDACAAALAKCQVRGSTVADFSGLGGQRRDYDGMYTTDVFADRAVDLIEAEAADHPLFLYVAFNAVHGPLEADEADVAAFEATFLPESDSKRATFAAVALAMDRAIGRVVDALQATGAYENALVVFASDNGAIPGQMGGGSNWPLRGGKFSAWEGGVRVPAFVHSPLLPAHMRGAVYDGLFHVADWLPTIAAAAGAAVDSGDGVSHYRALFADGPAPRSELLVHVDVYGVELEPLGFSTGAYLEGDLKLVVDAVAANVYDWVLDGDGDYADYFTATGLFDVVADPGETTDFSAERPDDFDRLYAKFRRAVRGLPAPEYALPAPASIDDAYLRWAKNDCTVCPWEDAAGPPPGGPPRWRGDDGDDDAIRPRPFHGEAPPRGDDDDAPPTTDDGAVPMTPPRGRGGAVPPTGAAPRKGDDAASNPPHLLLFLADDAGFDDVGYNSDPSKTNQVQTPFLDSLAAGGVKLARYYTQPDCTPSRAALLSGMYPASSGMYHKMITAQSNWGLDLDLELIPQRLPAAYRSHAVGKWDVGHYTWSHVPQFRGFRSFLGFYSPIIDYYTHETFDTLQCLEEMELTECEARLASECSSSIKDFNFDGDPLPLADGTYSTDVFAARARDLIRKEAPKHPLFLYVAFNAVHAPLEADEDVIESFASSFLEEARDARASFAAVALGMDRAMEAVVDELKAVDGAYENSVIMFASDNGGLPGQIAGGSNWPLRGQKFSPFEGGVRVPAFVHSPLLPAARRGGAYGGLFHVTDWLPTLVRLAGGAPPRNVDGVDQYEAIFGEHPAEHPRTELLVHVDVYGRQLEPMGLATGAYVEGDMKLIVNATDALWADPDSTDYRTEDHLWTAQAFYEAEVAAGWGSYADYFRHTALFNVTGDPTERFDLKASRPRELERLMAKFQAAVDALPEPSYTPVDCEQQVRENLCMDWVDNGCTISPWATPRPVVTEAPSAEPTRKPLANDRCAYATDTRVRCEYPGEVFLELPNVAAYFESVGVDRAGALHTYLPEKYAVEYDVGAADEGALAFGLYLPECDSCGPEIMDADDQVYDAVTGDGTYMTFLVVAAFDGAILKAAVVTDFDDGYGSTRVDAVKMHDPETVVAYTNVDRTESGYLYTWAWNSDDAPRRVNDHWTSSSHDVQLGPPVDSAVYPSAYYWQPDDTVFTKRRISDGAILERYDIGDICVLPAEDDSVMPGGSMNHLQLIDDEQFAFISCRCGAILLYDLAARRPVWIAGGEYSTLEVSVADGVKLTARKAVDVPWFGQHNAELFGDAVYMFDNGYDMLRPSRVLRVAIDEIAKTAVVDWAYEIPFDYPYGYAEIFGDADLLPSGNVLTCYWPMRLAPSLGADADATFLEVTPAGSIAWRADFYDTGATTAGPCEDDSNPGCERNKHVGWKAYSLERFYAAPLVKDATIDGSAVEFTAHAALKRAHPGDGAWALLDGDGVAMKTGSFTFATQQMATRVAVRAPTSDAAAATLRVSDEWGQTTDVALTNLAAPSPACTAFQGYEDLEKHRYGDQCPICFDNWVDIDPPPGVPRTVLQSCCCRATCHRCSLKIRGKPCPLCRKPWPKTHAMMLAYLRKNVDSGVPEAMNQLGDFYRFGRVDASGRKNPNKAANCVEINQ</sequence>
<dbReference type="InterPro" id="IPR000917">
    <property type="entry name" value="Sulfatase_N"/>
</dbReference>
<keyword evidence="1" id="KW-0479">Metal-binding</keyword>
<dbReference type="SUPFAM" id="SSF53649">
    <property type="entry name" value="Alkaline phosphatase-like"/>
    <property type="match status" value="2"/>
</dbReference>
<feature type="domain" description="RING-type" evidence="6">
    <location>
        <begin position="1715"/>
        <end position="1761"/>
    </location>
</feature>
<dbReference type="Gene3D" id="3.40.720.10">
    <property type="entry name" value="Alkaline Phosphatase, subunit A"/>
    <property type="match status" value="2"/>
</dbReference>
<dbReference type="GeneID" id="20224833"/>
<dbReference type="InterPro" id="IPR017850">
    <property type="entry name" value="Alkaline_phosphatase_core_sf"/>
</dbReference>
<feature type="region of interest" description="Disordered" evidence="5">
    <location>
        <begin position="1"/>
        <end position="43"/>
    </location>
</feature>
<dbReference type="eggNOG" id="KOG3867">
    <property type="taxonomic scope" value="Eukaryota"/>
</dbReference>
<keyword evidence="4" id="KW-0863">Zinc-finger</keyword>
<dbReference type="Gene3D" id="3.30.40.10">
    <property type="entry name" value="Zinc/RING finger domain, C3HC4 (zinc finger)"/>
    <property type="match status" value="1"/>
</dbReference>
<dbReference type="InterPro" id="IPR013083">
    <property type="entry name" value="Znf_RING/FYVE/PHD"/>
</dbReference>
<evidence type="ECO:0000256" key="4">
    <source>
        <dbReference type="PROSITE-ProRule" id="PRU00175"/>
    </source>
</evidence>
<reference evidence="7 8" key="1">
    <citation type="journal article" date="2011" name="Proc. Natl. Acad. Sci. U.S.A.">
        <title>Niche of harmful alga Aureococcus anophagefferens revealed through ecogenomics.</title>
        <authorList>
            <person name="Gobler C.J."/>
            <person name="Berry D.L."/>
            <person name="Dyhrman S.T."/>
            <person name="Wilhelm S.W."/>
            <person name="Salamov A."/>
            <person name="Lobanov A.V."/>
            <person name="Zhang Y."/>
            <person name="Collier J.L."/>
            <person name="Wurch L.L."/>
            <person name="Kustka A.B."/>
            <person name="Dill B.D."/>
            <person name="Shah M."/>
            <person name="VerBerkmoes N.C."/>
            <person name="Kuo A."/>
            <person name="Terry A."/>
            <person name="Pangilinan J."/>
            <person name="Lindquist E.A."/>
            <person name="Lucas S."/>
            <person name="Paulsen I.T."/>
            <person name="Hattenrath-Lehmann T.K."/>
            <person name="Talmage S.C."/>
            <person name="Walker E.A."/>
            <person name="Koch F."/>
            <person name="Burson A.M."/>
            <person name="Marcoval M.A."/>
            <person name="Tang Y.Z."/>
            <person name="Lecleir G.R."/>
            <person name="Coyne K.J."/>
            <person name="Berg G.M."/>
            <person name="Bertrand E.M."/>
            <person name="Saito M.A."/>
            <person name="Gladyshev V.N."/>
            <person name="Grigoriev I.V."/>
        </authorList>
    </citation>
    <scope>NUCLEOTIDE SEQUENCE [LARGE SCALE GENOMIC DNA]</scope>
    <source>
        <strain evidence="8">CCMP 1984</strain>
    </source>
</reference>
<feature type="compositionally biased region" description="Basic and acidic residues" evidence="5">
    <location>
        <begin position="1"/>
        <end position="15"/>
    </location>
</feature>
<dbReference type="PANTHER" id="PTHR10342">
    <property type="entry name" value="ARYLSULFATASE"/>
    <property type="match status" value="1"/>
</dbReference>
<keyword evidence="8" id="KW-1185">Reference proteome</keyword>
<organism evidence="8">
    <name type="scientific">Aureococcus anophagefferens</name>
    <name type="common">Harmful bloom alga</name>
    <dbReference type="NCBI Taxonomy" id="44056"/>
    <lineage>
        <taxon>Eukaryota</taxon>
        <taxon>Sar</taxon>
        <taxon>Stramenopiles</taxon>
        <taxon>Ochrophyta</taxon>
        <taxon>Pelagophyceae</taxon>
        <taxon>Pelagomonadales</taxon>
        <taxon>Pelagomonadaceae</taxon>
        <taxon>Aureococcus</taxon>
    </lineage>
</organism>
<dbReference type="Gene3D" id="3.30.1120.10">
    <property type="match status" value="2"/>
</dbReference>
<proteinExistence type="predicted"/>
<keyword evidence="4" id="KW-0862">Zinc</keyword>
<feature type="compositionally biased region" description="Low complexity" evidence="5">
    <location>
        <begin position="25"/>
        <end position="34"/>
    </location>
</feature>
<evidence type="ECO:0000256" key="5">
    <source>
        <dbReference type="SAM" id="MobiDB-lite"/>
    </source>
</evidence>
<feature type="compositionally biased region" description="Basic and acidic residues" evidence="5">
    <location>
        <begin position="552"/>
        <end position="575"/>
    </location>
</feature>
<evidence type="ECO:0000256" key="1">
    <source>
        <dbReference type="ARBA" id="ARBA00022723"/>
    </source>
</evidence>
<dbReference type="InterPro" id="IPR047115">
    <property type="entry name" value="ARSB"/>
</dbReference>
<dbReference type="CDD" id="cd16029">
    <property type="entry name" value="4-S"/>
    <property type="match status" value="2"/>
</dbReference>
<dbReference type="InterPro" id="IPR001841">
    <property type="entry name" value="Znf_RING"/>
</dbReference>